<dbReference type="InterPro" id="IPR046748">
    <property type="entry name" value="HipA_2"/>
</dbReference>
<protein>
    <submittedName>
        <fullName evidence="2">HipA family kinase</fullName>
    </submittedName>
</protein>
<dbReference type="Proteomes" id="UP001597545">
    <property type="component" value="Unassembled WGS sequence"/>
</dbReference>
<sequence length="265" mass="30480">MKIFKPEIREVQIIRYVQPFREGGSLPALVDADDGFSYVIKFRGAGQGKKALVAELIGGELARFLGLRMPEMVFADLDESFARTEPDEEIQDLLRFSVGKNLGVHFLNGAITFDANVDMIQEEEASKIVWLDALLMNVDRTVRNTNMLIWHQELWLIDHGASLYFHHAWDNWEEQLAKPFVQIKDHVLLRWASKVAEVDETYRSLFTGENLWNILKIVPDDWLVDQVRGLTADDARAVYVSFLLGRVSHSANFIKQIEHERANRI</sequence>
<gene>
    <name evidence="2" type="ORF">ACFSR5_00125</name>
</gene>
<keyword evidence="3" id="KW-1185">Reference proteome</keyword>
<keyword evidence="2" id="KW-0808">Transferase</keyword>
<dbReference type="Pfam" id="PF20613">
    <property type="entry name" value="HipA_2"/>
    <property type="match status" value="1"/>
</dbReference>
<evidence type="ECO:0000313" key="2">
    <source>
        <dbReference type="EMBL" id="MFD2546041.1"/>
    </source>
</evidence>
<evidence type="ECO:0000259" key="1">
    <source>
        <dbReference type="Pfam" id="PF20613"/>
    </source>
</evidence>
<dbReference type="RefSeq" id="WP_380899444.1">
    <property type="nucleotide sequence ID" value="NZ_JBHUEG010000002.1"/>
</dbReference>
<comment type="caution">
    <text evidence="2">The sequence shown here is derived from an EMBL/GenBank/DDBJ whole genome shotgun (WGS) entry which is preliminary data.</text>
</comment>
<proteinExistence type="predicted"/>
<accession>A0ABW5KAT5</accession>
<keyword evidence="2" id="KW-0418">Kinase</keyword>
<dbReference type="GO" id="GO:0016301">
    <property type="term" value="F:kinase activity"/>
    <property type="evidence" value="ECO:0007669"/>
    <property type="project" value="UniProtKB-KW"/>
</dbReference>
<feature type="domain" description="HipA-like kinase" evidence="1">
    <location>
        <begin position="14"/>
        <end position="249"/>
    </location>
</feature>
<dbReference type="EMBL" id="JBHULR010000001">
    <property type="protein sequence ID" value="MFD2546041.1"/>
    <property type="molecule type" value="Genomic_DNA"/>
</dbReference>
<evidence type="ECO:0000313" key="3">
    <source>
        <dbReference type="Proteomes" id="UP001597545"/>
    </source>
</evidence>
<organism evidence="2 3">
    <name type="scientific">Sphingobacterium suaedae</name>
    <dbReference type="NCBI Taxonomy" id="1686402"/>
    <lineage>
        <taxon>Bacteria</taxon>
        <taxon>Pseudomonadati</taxon>
        <taxon>Bacteroidota</taxon>
        <taxon>Sphingobacteriia</taxon>
        <taxon>Sphingobacteriales</taxon>
        <taxon>Sphingobacteriaceae</taxon>
        <taxon>Sphingobacterium</taxon>
    </lineage>
</organism>
<reference evidence="3" key="1">
    <citation type="journal article" date="2019" name="Int. J. Syst. Evol. Microbiol.">
        <title>The Global Catalogue of Microorganisms (GCM) 10K type strain sequencing project: providing services to taxonomists for standard genome sequencing and annotation.</title>
        <authorList>
            <consortium name="The Broad Institute Genomics Platform"/>
            <consortium name="The Broad Institute Genome Sequencing Center for Infectious Disease"/>
            <person name="Wu L."/>
            <person name="Ma J."/>
        </authorList>
    </citation>
    <scope>NUCLEOTIDE SEQUENCE [LARGE SCALE GENOMIC DNA]</scope>
    <source>
        <strain evidence="3">KCTC 42662</strain>
    </source>
</reference>
<name>A0ABW5KAT5_9SPHI</name>